<dbReference type="AlphaFoldDB" id="A0A4Q7LHX5"/>
<dbReference type="InterPro" id="IPR010664">
    <property type="entry name" value="LipoPS_assembly_LptC-rel"/>
</dbReference>
<protein>
    <submittedName>
        <fullName evidence="1">Lipopolysaccharide export system protein LptC</fullName>
    </submittedName>
</protein>
<dbReference type="GO" id="GO:0015221">
    <property type="term" value="F:lipopolysaccharide transmembrane transporter activity"/>
    <property type="evidence" value="ECO:0007669"/>
    <property type="project" value="InterPro"/>
</dbReference>
<dbReference type="OrthoDB" id="5298112at2"/>
<name>A0A4Q7LHX5_9BURK</name>
<dbReference type="Proteomes" id="UP000293433">
    <property type="component" value="Unassembled WGS sequence"/>
</dbReference>
<organism evidence="1 2">
    <name type="scientific">Sphaerotilus mobilis</name>
    <dbReference type="NCBI Taxonomy" id="47994"/>
    <lineage>
        <taxon>Bacteria</taxon>
        <taxon>Pseudomonadati</taxon>
        <taxon>Pseudomonadota</taxon>
        <taxon>Betaproteobacteria</taxon>
        <taxon>Burkholderiales</taxon>
        <taxon>Sphaerotilaceae</taxon>
        <taxon>Sphaerotilus</taxon>
    </lineage>
</organism>
<comment type="caution">
    <text evidence="1">The sequence shown here is derived from an EMBL/GenBank/DDBJ whole genome shotgun (WGS) entry which is preliminary data.</text>
</comment>
<proteinExistence type="predicted"/>
<gene>
    <name evidence="1" type="ORF">EV685_2975</name>
</gene>
<evidence type="ECO:0000313" key="2">
    <source>
        <dbReference type="Proteomes" id="UP000293433"/>
    </source>
</evidence>
<reference evidence="1 2" key="1">
    <citation type="submission" date="2019-02" db="EMBL/GenBank/DDBJ databases">
        <title>Genomic Encyclopedia of Type Strains, Phase IV (KMG-IV): sequencing the most valuable type-strain genomes for metagenomic binning, comparative biology and taxonomic classification.</title>
        <authorList>
            <person name="Goeker M."/>
        </authorList>
    </citation>
    <scope>NUCLEOTIDE SEQUENCE [LARGE SCALE GENOMIC DNA]</scope>
    <source>
        <strain evidence="1 2">DSM 10617</strain>
    </source>
</reference>
<keyword evidence="2" id="KW-1185">Reference proteome</keyword>
<dbReference type="NCBIfam" id="TIGR04409">
    <property type="entry name" value="LptC_YrbK"/>
    <property type="match status" value="1"/>
</dbReference>
<dbReference type="Pfam" id="PF06835">
    <property type="entry name" value="LptC"/>
    <property type="match status" value="1"/>
</dbReference>
<evidence type="ECO:0000313" key="1">
    <source>
        <dbReference type="EMBL" id="RZS53347.1"/>
    </source>
</evidence>
<dbReference type="InterPro" id="IPR026265">
    <property type="entry name" value="LptC"/>
</dbReference>
<dbReference type="EMBL" id="SGWV01000010">
    <property type="protein sequence ID" value="RZS53347.1"/>
    <property type="molecule type" value="Genomic_DNA"/>
</dbReference>
<accession>A0A4Q7LHX5</accession>
<sequence>MDDDSGPLPLPLPLPPLIAAIAPERQLPWTVRLRHKLPQYLPVLLLGAIAAATGWLVRQTPSGDTLPSVAISASEPDYEMRGFSVQHYTRTGPAQGVIEGDRVRHFPATDQLVIDGVRVRWTDPVGHRVLAVAPRAVAEGDGSRVRLEGGARVERDPIAGEPGALVFTGEVMDIDIRTGRIRSDRPVRLSLGGSRFDADSLDYDHAGRLMVLNGRVRGLIEPVDVATRSRGER</sequence>
<dbReference type="Gene3D" id="2.60.450.10">
    <property type="entry name" value="Lipopolysaccharide (LPS) transport protein A like domain"/>
    <property type="match status" value="1"/>
</dbReference>
<dbReference type="RefSeq" id="WP_130482790.1">
    <property type="nucleotide sequence ID" value="NZ_SGWV01000010.1"/>
</dbReference>
<dbReference type="GO" id="GO:0005886">
    <property type="term" value="C:plasma membrane"/>
    <property type="evidence" value="ECO:0007669"/>
    <property type="project" value="InterPro"/>
</dbReference>